<feature type="binding site" evidence="7">
    <location>
        <position position="65"/>
    </location>
    <ligand>
        <name>Zn(2+)</name>
        <dbReference type="ChEBI" id="CHEBI:29105"/>
        <label>1</label>
    </ligand>
</feature>
<keyword evidence="4 7" id="KW-0378">Hydrolase</keyword>
<feature type="binding site" evidence="7">
    <location>
        <position position="175"/>
    </location>
    <ligand>
        <name>Zn(2+)</name>
        <dbReference type="ChEBI" id="CHEBI:29105"/>
        <label>3</label>
    </ligand>
</feature>
<name>A0A810L488_9ACTN</name>
<keyword evidence="3 7" id="KW-0227">DNA damage</keyword>
<dbReference type="PANTHER" id="PTHR21445:SF0">
    <property type="entry name" value="APURINIC-APYRIMIDINIC ENDONUCLEASE"/>
    <property type="match status" value="1"/>
</dbReference>
<dbReference type="Pfam" id="PF01261">
    <property type="entry name" value="AP_endonuc_2"/>
    <property type="match status" value="1"/>
</dbReference>
<keyword evidence="6 7" id="KW-0234">DNA repair</keyword>
<dbReference type="EC" id="3.1.21.2" evidence="7"/>
<evidence type="ECO:0000256" key="2">
    <source>
        <dbReference type="ARBA" id="ARBA00022723"/>
    </source>
</evidence>
<dbReference type="HAMAP" id="MF_00152">
    <property type="entry name" value="Nfo"/>
    <property type="match status" value="1"/>
</dbReference>
<evidence type="ECO:0000256" key="4">
    <source>
        <dbReference type="ARBA" id="ARBA00022801"/>
    </source>
</evidence>
<feature type="binding site" evidence="7">
    <location>
        <position position="222"/>
    </location>
    <ligand>
        <name>Zn(2+)</name>
        <dbReference type="ChEBI" id="CHEBI:29105"/>
        <label>3</label>
    </ligand>
</feature>
<dbReference type="InterPro" id="IPR036237">
    <property type="entry name" value="Xyl_isomerase-like_sf"/>
</dbReference>
<feature type="binding site" evidence="7">
    <location>
        <position position="209"/>
    </location>
    <ligand>
        <name>Zn(2+)</name>
        <dbReference type="ChEBI" id="CHEBI:29105"/>
        <label>2</label>
    </ligand>
</feature>
<feature type="binding site" evidence="7">
    <location>
        <position position="140"/>
    </location>
    <ligand>
        <name>Zn(2+)</name>
        <dbReference type="ChEBI" id="CHEBI:29105"/>
        <label>2</label>
    </ligand>
</feature>
<dbReference type="GO" id="GO:0008081">
    <property type="term" value="F:phosphoric diester hydrolase activity"/>
    <property type="evidence" value="ECO:0007669"/>
    <property type="project" value="TreeGrafter"/>
</dbReference>
<accession>A0A810L488</accession>
<comment type="similarity">
    <text evidence="1 7">Belongs to the AP endonuclease 2 family.</text>
</comment>
<dbReference type="AlphaFoldDB" id="A0A810L488"/>
<feature type="binding site" evidence="7">
    <location>
        <position position="254"/>
    </location>
    <ligand>
        <name>Zn(2+)</name>
        <dbReference type="ChEBI" id="CHEBI:29105"/>
        <label>2</label>
    </ligand>
</feature>
<dbReference type="GO" id="GO:0008833">
    <property type="term" value="F:deoxyribonuclease IV (phage-T4-induced) activity"/>
    <property type="evidence" value="ECO:0007669"/>
    <property type="project" value="UniProtKB-UniRule"/>
</dbReference>
<organism evidence="9 10">
    <name type="scientific">Actinocatenispora sera</name>
    <dbReference type="NCBI Taxonomy" id="390989"/>
    <lineage>
        <taxon>Bacteria</taxon>
        <taxon>Bacillati</taxon>
        <taxon>Actinomycetota</taxon>
        <taxon>Actinomycetes</taxon>
        <taxon>Micromonosporales</taxon>
        <taxon>Micromonosporaceae</taxon>
        <taxon>Actinocatenispora</taxon>
    </lineage>
</organism>
<evidence type="ECO:0000256" key="5">
    <source>
        <dbReference type="ARBA" id="ARBA00022833"/>
    </source>
</evidence>
<comment type="catalytic activity">
    <reaction evidence="7">
        <text>Endonucleolytic cleavage to 5'-phosphooligonucleotide end-products.</text>
        <dbReference type="EC" id="3.1.21.2"/>
    </reaction>
</comment>
<evidence type="ECO:0000256" key="1">
    <source>
        <dbReference type="ARBA" id="ARBA00005340"/>
    </source>
</evidence>
<dbReference type="InterPro" id="IPR018246">
    <property type="entry name" value="AP_endonuc_F2_Zn_BS"/>
</dbReference>
<keyword evidence="5 7" id="KW-0862">Zinc</keyword>
<evidence type="ECO:0000256" key="3">
    <source>
        <dbReference type="ARBA" id="ARBA00022763"/>
    </source>
</evidence>
<dbReference type="OrthoDB" id="9805666at2"/>
<dbReference type="GO" id="GO:0003906">
    <property type="term" value="F:DNA-(apurinic or apyrimidinic site) endonuclease activity"/>
    <property type="evidence" value="ECO:0007669"/>
    <property type="project" value="TreeGrafter"/>
</dbReference>
<dbReference type="NCBIfam" id="TIGR00587">
    <property type="entry name" value="nfo"/>
    <property type="match status" value="1"/>
</dbReference>
<dbReference type="SMART" id="SM00518">
    <property type="entry name" value="AP2Ec"/>
    <property type="match status" value="1"/>
</dbReference>
<dbReference type="PANTHER" id="PTHR21445">
    <property type="entry name" value="ENDONUCLEASE IV ENDODEOXYRIBONUCLEASE IV"/>
    <property type="match status" value="1"/>
</dbReference>
<proteinExistence type="inferred from homology"/>
<dbReference type="InterPro" id="IPR013022">
    <property type="entry name" value="Xyl_isomerase-like_TIM-brl"/>
</dbReference>
<feature type="binding site" evidence="7">
    <location>
        <position position="224"/>
    </location>
    <ligand>
        <name>Zn(2+)</name>
        <dbReference type="ChEBI" id="CHEBI:29105"/>
        <label>3</label>
    </ligand>
</feature>
<comment type="cofactor">
    <cofactor evidence="7">
        <name>Zn(2+)</name>
        <dbReference type="ChEBI" id="CHEBI:29105"/>
    </cofactor>
    <text evidence="7">Binds 3 Zn(2+) ions.</text>
</comment>
<dbReference type="PROSITE" id="PS51432">
    <property type="entry name" value="AP_NUCLEASE_F2_4"/>
    <property type="match status" value="1"/>
</dbReference>
<dbReference type="GO" id="GO:0008270">
    <property type="term" value="F:zinc ion binding"/>
    <property type="evidence" value="ECO:0007669"/>
    <property type="project" value="UniProtKB-UniRule"/>
</dbReference>
<reference evidence="9" key="1">
    <citation type="submission" date="2020-08" db="EMBL/GenBank/DDBJ databases">
        <title>Whole genome shotgun sequence of Actinocatenispora sera NBRC 101916.</title>
        <authorList>
            <person name="Komaki H."/>
            <person name="Tamura T."/>
        </authorList>
    </citation>
    <scope>NUCLEOTIDE SEQUENCE</scope>
    <source>
        <strain evidence="9">NBRC 101916</strain>
    </source>
</reference>
<dbReference type="Gene3D" id="3.20.20.150">
    <property type="entry name" value="Divalent-metal-dependent TIM barrel enzymes"/>
    <property type="match status" value="1"/>
</dbReference>
<keyword evidence="10" id="KW-1185">Reference proteome</keyword>
<keyword evidence="7" id="KW-0540">Nuclease</keyword>
<comment type="function">
    <text evidence="7">Endonuclease IV plays a role in DNA repair. It cleaves phosphodiester bonds at apurinic or apyrimidinic (AP) sites, generating a 3'-hydroxyl group and a 5'-terminal sugar phosphate.</text>
</comment>
<evidence type="ECO:0000313" key="9">
    <source>
        <dbReference type="EMBL" id="BCJ29216.1"/>
    </source>
</evidence>
<dbReference type="RefSeq" id="WP_051802861.1">
    <property type="nucleotide sequence ID" value="NZ_AP023354.1"/>
</dbReference>
<evidence type="ECO:0000259" key="8">
    <source>
        <dbReference type="Pfam" id="PF01261"/>
    </source>
</evidence>
<dbReference type="PROSITE" id="PS00731">
    <property type="entry name" value="AP_NUCLEASE_F2_3"/>
    <property type="match status" value="1"/>
</dbReference>
<dbReference type="EMBL" id="AP023354">
    <property type="protein sequence ID" value="BCJ29216.1"/>
    <property type="molecule type" value="Genomic_DNA"/>
</dbReference>
<gene>
    <name evidence="9" type="primary">nfo_2</name>
    <name evidence="7" type="synonym">nfo</name>
    <name evidence="9" type="ORF">Asera_33240</name>
</gene>
<feature type="binding site" evidence="7">
    <location>
        <position position="105"/>
    </location>
    <ligand>
        <name>Zn(2+)</name>
        <dbReference type="ChEBI" id="CHEBI:29105"/>
        <label>1</label>
    </ligand>
</feature>
<evidence type="ECO:0000256" key="6">
    <source>
        <dbReference type="ARBA" id="ARBA00023204"/>
    </source>
</evidence>
<dbReference type="InterPro" id="IPR001719">
    <property type="entry name" value="AP_endonuc_2"/>
</dbReference>
<dbReference type="Proteomes" id="UP000680750">
    <property type="component" value="Chromosome"/>
</dbReference>
<keyword evidence="7 9" id="KW-0255">Endonuclease</keyword>
<feature type="binding site" evidence="7">
    <location>
        <position position="140"/>
    </location>
    <ligand>
        <name>Zn(2+)</name>
        <dbReference type="ChEBI" id="CHEBI:29105"/>
        <label>1</label>
    </ligand>
</feature>
<sequence length="287" mass="30406">MRFGAHVTTGGALATVPYRAAEIGAECVQIFVGNPRGWRFVPPSDEAIEGFRKGCAETGVEPFVHCMYLVNYGTADDTLRQRSIAALADTMRVADELGVTGVVTHLGSHKKTGFASVLDRLCDGLSAGLAASRHTLLLPENSAGQGDTIGSITELGAIVHRLGDDRVGVCLDTAHLLAAGHEIRTRAGLDALAAEFDAAIGLPRLRVLHLNDSKTDLGSRVDRHQNIGDGYIGAAGFAQFVNHPAFADLPGLLEVPGLAGKGPDAANLERLRALVRRAGQQPRPRRR</sequence>
<dbReference type="GO" id="GO:0006284">
    <property type="term" value="P:base-excision repair"/>
    <property type="evidence" value="ECO:0007669"/>
    <property type="project" value="TreeGrafter"/>
</dbReference>
<keyword evidence="2 7" id="KW-0479">Metal-binding</keyword>
<dbReference type="CDD" id="cd00019">
    <property type="entry name" value="AP2Ec"/>
    <property type="match status" value="1"/>
</dbReference>
<feature type="binding site" evidence="7">
    <location>
        <position position="172"/>
    </location>
    <ligand>
        <name>Zn(2+)</name>
        <dbReference type="ChEBI" id="CHEBI:29105"/>
        <label>2</label>
    </ligand>
</feature>
<protein>
    <recommendedName>
        <fullName evidence="7">Probable endonuclease 4</fullName>
        <ecNumber evidence="7">3.1.21.2</ecNumber>
    </recommendedName>
    <alternativeName>
        <fullName evidence="7">Endodeoxyribonuclease IV</fullName>
    </alternativeName>
    <alternativeName>
        <fullName evidence="7">Endonuclease IV</fullName>
    </alternativeName>
</protein>
<feature type="domain" description="Xylose isomerase-like TIM barrel" evidence="8">
    <location>
        <begin position="19"/>
        <end position="259"/>
    </location>
</feature>
<dbReference type="GO" id="GO:0003677">
    <property type="term" value="F:DNA binding"/>
    <property type="evidence" value="ECO:0007669"/>
    <property type="project" value="InterPro"/>
</dbReference>
<dbReference type="SUPFAM" id="SSF51658">
    <property type="entry name" value="Xylose isomerase-like"/>
    <property type="match status" value="1"/>
</dbReference>
<evidence type="ECO:0000256" key="7">
    <source>
        <dbReference type="HAMAP-Rule" id="MF_00152"/>
    </source>
</evidence>
<dbReference type="KEGG" id="aser:Asera_33240"/>
<evidence type="ECO:0000313" key="10">
    <source>
        <dbReference type="Proteomes" id="UP000680750"/>
    </source>
</evidence>